<dbReference type="AlphaFoldDB" id="A0A939PLR8"/>
<organism evidence="2 3">
    <name type="scientific">Actinomadura barringtoniae</name>
    <dbReference type="NCBI Taxonomy" id="1427535"/>
    <lineage>
        <taxon>Bacteria</taxon>
        <taxon>Bacillati</taxon>
        <taxon>Actinomycetota</taxon>
        <taxon>Actinomycetes</taxon>
        <taxon>Streptosporangiales</taxon>
        <taxon>Thermomonosporaceae</taxon>
        <taxon>Actinomadura</taxon>
    </lineage>
</organism>
<proteinExistence type="predicted"/>
<dbReference type="SUPFAM" id="SSF53850">
    <property type="entry name" value="Periplasmic binding protein-like II"/>
    <property type="match status" value="1"/>
</dbReference>
<accession>A0A939PLR8</accession>
<comment type="caution">
    <text evidence="2">The sequence shown here is derived from an EMBL/GenBank/DDBJ whole genome shotgun (WGS) entry which is preliminary data.</text>
</comment>
<evidence type="ECO:0000313" key="3">
    <source>
        <dbReference type="Proteomes" id="UP000669179"/>
    </source>
</evidence>
<keyword evidence="3" id="KW-1185">Reference proteome</keyword>
<dbReference type="Gene3D" id="3.40.190.10">
    <property type="entry name" value="Periplasmic binding protein-like II"/>
    <property type="match status" value="2"/>
</dbReference>
<gene>
    <name evidence="2" type="ORF">J4573_49915</name>
</gene>
<dbReference type="Proteomes" id="UP000669179">
    <property type="component" value="Unassembled WGS sequence"/>
</dbReference>
<reference evidence="2" key="1">
    <citation type="submission" date="2021-03" db="EMBL/GenBank/DDBJ databases">
        <authorList>
            <person name="Kanchanasin P."/>
            <person name="Saeng-In P."/>
            <person name="Phongsopitanun W."/>
            <person name="Yuki M."/>
            <person name="Kudo T."/>
            <person name="Ohkuma M."/>
            <person name="Tanasupawat S."/>
        </authorList>
    </citation>
    <scope>NUCLEOTIDE SEQUENCE</scope>
    <source>
        <strain evidence="2">GKU 128</strain>
    </source>
</reference>
<dbReference type="RefSeq" id="WP_208263502.1">
    <property type="nucleotide sequence ID" value="NZ_JAGEOJ010000034.1"/>
</dbReference>
<name>A0A939PLR8_9ACTN</name>
<sequence length="332" mass="36763">MTTSPARPPSPSHQSHPSRPPEPKIERSLTLHLRGDWGLANLHRVCGWISQELADRCGPHTKVATWNSRGFSDAVRAVGRGEVHVAMTTPAAFTTAALDGRGVFTDEHYPELRALGVVPQRDRLVVGVRRSHGVTSFAELREAKPALAVATSLNDGVNYVGLAAHAVLERSGVDVRGWGGTFLEDERPFESFAHVLEGRADAVVHEAVMLPHWQEFGGDMHFLEVEQDVLDGLWADYSWPSAVIEEGYFPGCPRFQTLDFSDFLVLTRSDLPEDVAYAIAWVIGETRHLLERQYKHLPPERSPVTYPLDPVTMGRTPIPLHPGAARYYDALS</sequence>
<dbReference type="InterPro" id="IPR011852">
    <property type="entry name" value="TRAP_TAXI"/>
</dbReference>
<feature type="region of interest" description="Disordered" evidence="1">
    <location>
        <begin position="1"/>
        <end position="24"/>
    </location>
</feature>
<feature type="compositionally biased region" description="Pro residues" evidence="1">
    <location>
        <begin position="1"/>
        <end position="11"/>
    </location>
</feature>
<protein>
    <recommendedName>
        <fullName evidence="4">TAXI family TRAP transporter solute-binding subunit</fullName>
    </recommendedName>
</protein>
<evidence type="ECO:0000256" key="1">
    <source>
        <dbReference type="SAM" id="MobiDB-lite"/>
    </source>
</evidence>
<dbReference type="Pfam" id="PF16868">
    <property type="entry name" value="NMT1_3"/>
    <property type="match status" value="1"/>
</dbReference>
<evidence type="ECO:0000313" key="2">
    <source>
        <dbReference type="EMBL" id="MBO2455277.1"/>
    </source>
</evidence>
<evidence type="ECO:0008006" key="4">
    <source>
        <dbReference type="Google" id="ProtNLM"/>
    </source>
</evidence>
<dbReference type="EMBL" id="JAGEOJ010000034">
    <property type="protein sequence ID" value="MBO2455277.1"/>
    <property type="molecule type" value="Genomic_DNA"/>
</dbReference>